<accession>A0A6C0ESR0</accession>
<reference evidence="2" key="1">
    <citation type="journal article" date="2020" name="Nature">
        <title>Giant virus diversity and host interactions through global metagenomics.</title>
        <authorList>
            <person name="Schulz F."/>
            <person name="Roux S."/>
            <person name="Paez-Espino D."/>
            <person name="Jungbluth S."/>
            <person name="Walsh D.A."/>
            <person name="Denef V.J."/>
            <person name="McMahon K.D."/>
            <person name="Konstantinidis K.T."/>
            <person name="Eloe-Fadrosh E.A."/>
            <person name="Kyrpides N.C."/>
            <person name="Woyke T."/>
        </authorList>
    </citation>
    <scope>NUCLEOTIDE SEQUENCE</scope>
    <source>
        <strain evidence="2">GVMAG-M-3300009155-48</strain>
    </source>
</reference>
<name>A0A6C0ESR0_9ZZZZ</name>
<feature type="compositionally biased region" description="Basic and acidic residues" evidence="1">
    <location>
        <begin position="26"/>
        <end position="35"/>
    </location>
</feature>
<protein>
    <submittedName>
        <fullName evidence="2">Uncharacterized protein</fullName>
    </submittedName>
</protein>
<evidence type="ECO:0000256" key="1">
    <source>
        <dbReference type="SAM" id="MobiDB-lite"/>
    </source>
</evidence>
<feature type="compositionally biased region" description="Basic and acidic residues" evidence="1">
    <location>
        <begin position="63"/>
        <end position="73"/>
    </location>
</feature>
<dbReference type="AlphaFoldDB" id="A0A6C0ESR0"/>
<organism evidence="2">
    <name type="scientific">viral metagenome</name>
    <dbReference type="NCBI Taxonomy" id="1070528"/>
    <lineage>
        <taxon>unclassified sequences</taxon>
        <taxon>metagenomes</taxon>
        <taxon>organismal metagenomes</taxon>
    </lineage>
</organism>
<feature type="region of interest" description="Disordered" evidence="1">
    <location>
        <begin position="63"/>
        <end position="84"/>
    </location>
</feature>
<dbReference type="EMBL" id="MN738924">
    <property type="protein sequence ID" value="QHT31721.1"/>
    <property type="molecule type" value="Genomic_DNA"/>
</dbReference>
<evidence type="ECO:0000313" key="2">
    <source>
        <dbReference type="EMBL" id="QHT31721.1"/>
    </source>
</evidence>
<feature type="region of interest" description="Disordered" evidence="1">
    <location>
        <begin position="1"/>
        <end position="45"/>
    </location>
</feature>
<proteinExistence type="predicted"/>
<sequence>MSERKTISINPELFKVTSNTTRKKQPKTENKDIRVKSQQTKQQNNKTLRGKLLKYIREQQEKNYEKNAHRDGSQKTPTKNPLDEFNSEFDNSLKYLMSVAEENEKKQKYNSTIKQYPNNNVQSMLYNDNVLQNVMNTLPNVTSEIPALKLNMHNPNYPKYGCLKGGTLPTYRSWKNQTQRKPPSLNDQYISSIPYIQNAPLPRPTQENYRPPLQPIPQNTPIYSGTMATDTISLKSELDKEIEKQKARIQMKQIIEKTKPHKMPKLKYLKQKRTLKRTYRVGKSKVFPKVAVLVSNKTIRNNITTKKQMLNQTPIEEIRKFLLKKGFIKVGSTSPNDVLRKMYESVVLISGDVTNHNPDNLLYNFFNDK</sequence>